<evidence type="ECO:0000256" key="6">
    <source>
        <dbReference type="ARBA" id="ARBA00022769"/>
    </source>
</evidence>
<evidence type="ECO:0000256" key="1">
    <source>
        <dbReference type="ARBA" id="ARBA00004496"/>
    </source>
</evidence>
<evidence type="ECO:0000256" key="10">
    <source>
        <dbReference type="ARBA" id="ARBA00023204"/>
    </source>
</evidence>
<name>A0A4R6ZGG1_9LIST</name>
<keyword evidence="6" id="KW-0228">DNA excision</keyword>
<keyword evidence="8" id="KW-0267">Excision nuclease</keyword>
<dbReference type="GO" id="GO:0004518">
    <property type="term" value="F:nuclease activity"/>
    <property type="evidence" value="ECO:0007669"/>
    <property type="project" value="UniProtKB-KW"/>
</dbReference>
<dbReference type="GO" id="GO:0005737">
    <property type="term" value="C:cytoplasm"/>
    <property type="evidence" value="ECO:0007669"/>
    <property type="project" value="UniProtKB-SubCell"/>
</dbReference>
<keyword evidence="5" id="KW-0227">DNA damage</keyword>
<keyword evidence="3" id="KW-0677">Repeat</keyword>
<protein>
    <submittedName>
        <fullName evidence="11">Uncharacterized protein</fullName>
    </submittedName>
</protein>
<evidence type="ECO:0000256" key="2">
    <source>
        <dbReference type="ARBA" id="ARBA00022490"/>
    </source>
</evidence>
<keyword evidence="9" id="KW-0238">DNA-binding</keyword>
<organism evidence="11 12">
    <name type="scientific">Listeria rocourtiae</name>
    <dbReference type="NCBI Taxonomy" id="647910"/>
    <lineage>
        <taxon>Bacteria</taxon>
        <taxon>Bacillati</taxon>
        <taxon>Bacillota</taxon>
        <taxon>Bacilli</taxon>
        <taxon>Bacillales</taxon>
        <taxon>Listeriaceae</taxon>
        <taxon>Listeria</taxon>
    </lineage>
</organism>
<dbReference type="Gene3D" id="1.20.1580.10">
    <property type="entry name" value="ABC transporter ATPase like domain"/>
    <property type="match status" value="1"/>
</dbReference>
<comment type="caution">
    <text evidence="11">The sequence shown here is derived from an EMBL/GenBank/DDBJ whole genome shotgun (WGS) entry which is preliminary data.</text>
</comment>
<dbReference type="AlphaFoldDB" id="A0A4R6ZGG1"/>
<dbReference type="Proteomes" id="UP000295558">
    <property type="component" value="Unassembled WGS sequence"/>
</dbReference>
<gene>
    <name evidence="11" type="ORF">DFP96_11342</name>
</gene>
<keyword evidence="10" id="KW-0234">DNA repair</keyword>
<evidence type="ECO:0000256" key="5">
    <source>
        <dbReference type="ARBA" id="ARBA00022763"/>
    </source>
</evidence>
<dbReference type="PANTHER" id="PTHR43152:SF3">
    <property type="entry name" value="UVRABC SYSTEM PROTEIN A"/>
    <property type="match status" value="1"/>
</dbReference>
<dbReference type="EMBL" id="SNZK01000013">
    <property type="protein sequence ID" value="TDR51351.1"/>
    <property type="molecule type" value="Genomic_DNA"/>
</dbReference>
<evidence type="ECO:0000313" key="11">
    <source>
        <dbReference type="EMBL" id="TDR51351.1"/>
    </source>
</evidence>
<keyword evidence="2" id="KW-0963">Cytoplasm</keyword>
<reference evidence="11 12" key="1">
    <citation type="submission" date="2019-03" db="EMBL/GenBank/DDBJ databases">
        <title>Genomic Encyclopedia of Type Strains, Phase III (KMG-III): the genomes of soil and plant-associated and newly described type strains.</title>
        <authorList>
            <person name="Whitman W."/>
        </authorList>
    </citation>
    <scope>NUCLEOTIDE SEQUENCE [LARGE SCALE GENOMIC DNA]</scope>
    <source>
        <strain evidence="11 12">CECT 7972</strain>
    </source>
</reference>
<proteinExistence type="predicted"/>
<keyword evidence="4" id="KW-0547">Nucleotide-binding</keyword>
<evidence type="ECO:0000313" key="12">
    <source>
        <dbReference type="Proteomes" id="UP000295558"/>
    </source>
</evidence>
<dbReference type="GO" id="GO:0005524">
    <property type="term" value="F:ATP binding"/>
    <property type="evidence" value="ECO:0007669"/>
    <property type="project" value="UniProtKB-KW"/>
</dbReference>
<keyword evidence="7" id="KW-0067">ATP-binding</keyword>
<dbReference type="STRING" id="1265846.PROCOU_14185"/>
<evidence type="ECO:0000256" key="9">
    <source>
        <dbReference type="ARBA" id="ARBA00023125"/>
    </source>
</evidence>
<sequence length="120" mass="13486">MNATYEGIVEKFDRLYINKDGEMGESTKKRVDLFTSEVHCPTCDGTRLSQQTLSCKINGYHIADYTARQIDDLIPLLKEITDSVAMPMIDSIVERLQHLVDIGLDYVSLGRETTTLSGVE</sequence>
<dbReference type="PANTHER" id="PTHR43152">
    <property type="entry name" value="UVRABC SYSTEM PROTEIN A"/>
    <property type="match status" value="1"/>
</dbReference>
<evidence type="ECO:0000256" key="4">
    <source>
        <dbReference type="ARBA" id="ARBA00022741"/>
    </source>
</evidence>
<evidence type="ECO:0000256" key="3">
    <source>
        <dbReference type="ARBA" id="ARBA00022737"/>
    </source>
</evidence>
<accession>A0A4R6ZGG1</accession>
<dbReference type="GO" id="GO:0006281">
    <property type="term" value="P:DNA repair"/>
    <property type="evidence" value="ECO:0007669"/>
    <property type="project" value="UniProtKB-KW"/>
</dbReference>
<evidence type="ECO:0000256" key="7">
    <source>
        <dbReference type="ARBA" id="ARBA00022840"/>
    </source>
</evidence>
<evidence type="ECO:0000256" key="8">
    <source>
        <dbReference type="ARBA" id="ARBA00022881"/>
    </source>
</evidence>
<dbReference type="GO" id="GO:0003677">
    <property type="term" value="F:DNA binding"/>
    <property type="evidence" value="ECO:0007669"/>
    <property type="project" value="UniProtKB-KW"/>
</dbReference>
<keyword evidence="12" id="KW-1185">Reference proteome</keyword>
<comment type="subcellular location">
    <subcellularLocation>
        <location evidence="1">Cytoplasm</location>
    </subcellularLocation>
</comment>